<evidence type="ECO:0000256" key="1">
    <source>
        <dbReference type="ARBA" id="ARBA00023015"/>
    </source>
</evidence>
<name>A0A0J8GKE6_9LIST</name>
<dbReference type="PROSITE" id="PS51118">
    <property type="entry name" value="HTH_HXLR"/>
    <property type="match status" value="1"/>
</dbReference>
<dbReference type="GO" id="GO:0003677">
    <property type="term" value="F:DNA binding"/>
    <property type="evidence" value="ECO:0007669"/>
    <property type="project" value="UniProtKB-KW"/>
</dbReference>
<dbReference type="EMBL" id="AZHO01000004">
    <property type="protein sequence ID" value="KMT61223.1"/>
    <property type="molecule type" value="Genomic_DNA"/>
</dbReference>
<proteinExistence type="predicted"/>
<dbReference type="PANTHER" id="PTHR33204">
    <property type="entry name" value="TRANSCRIPTIONAL REGULATOR, MARR FAMILY"/>
    <property type="match status" value="1"/>
</dbReference>
<dbReference type="Gene3D" id="1.10.10.10">
    <property type="entry name" value="Winged helix-like DNA-binding domain superfamily/Winged helix DNA-binding domain"/>
    <property type="match status" value="1"/>
</dbReference>
<dbReference type="InterPro" id="IPR036388">
    <property type="entry name" value="WH-like_DNA-bd_sf"/>
</dbReference>
<evidence type="ECO:0000256" key="2">
    <source>
        <dbReference type="ARBA" id="ARBA00023125"/>
    </source>
</evidence>
<dbReference type="Proteomes" id="UP000052258">
    <property type="component" value="Unassembled WGS sequence"/>
</dbReference>
<feature type="domain" description="HTH hxlR-type" evidence="4">
    <location>
        <begin position="8"/>
        <end position="107"/>
    </location>
</feature>
<comment type="caution">
    <text evidence="5">The sequence shown here is derived from an EMBL/GenBank/DDBJ whole genome shotgun (WGS) entry which is preliminary data.</text>
</comment>
<keyword evidence="3" id="KW-0804">Transcription</keyword>
<sequence>MNEAHKVCPKFETAFQLLGKRWTGLIINVLLTGPKRFKQVASEIPQMSDRVLAERLKELEEMEIVTRHVYPETPVRIEYDLTDKGRDLKEVMEQVQCWADKWIALEKVEA</sequence>
<reference evidence="5 6" key="1">
    <citation type="journal article" date="2015" name="Genome Biol. Evol.">
        <title>Comparative Genomics of Listeria Sensu Lato: Genus-Wide Differences in Evolutionary Dynamics and the Progressive Gain of Complex, Potentially Pathogenicity-Related Traits through Lateral Gene Transfer.</title>
        <authorList>
            <person name="Chiara M."/>
            <person name="Caruso M."/>
            <person name="D'Erchia A.M."/>
            <person name="Manzari C."/>
            <person name="Fraccalvieri R."/>
            <person name="Goffredo E."/>
            <person name="Latorre L."/>
            <person name="Miccolupo A."/>
            <person name="Padalino I."/>
            <person name="Santagada G."/>
            <person name="Chiocco D."/>
            <person name="Pesole G."/>
            <person name="Horner D.S."/>
            <person name="Parisi A."/>
        </authorList>
    </citation>
    <scope>NUCLEOTIDE SEQUENCE [LARGE SCALE GENOMIC DNA]</scope>
    <source>
        <strain evidence="5 6">1991</strain>
    </source>
</reference>
<keyword evidence="2" id="KW-0238">DNA-binding</keyword>
<keyword evidence="1" id="KW-0805">Transcription regulation</keyword>
<dbReference type="OrthoDB" id="9800966at2"/>
<evidence type="ECO:0000313" key="5">
    <source>
        <dbReference type="EMBL" id="KMT61223.1"/>
    </source>
</evidence>
<dbReference type="SUPFAM" id="SSF46785">
    <property type="entry name" value="Winged helix' DNA-binding domain"/>
    <property type="match status" value="1"/>
</dbReference>
<accession>A0A0J8GKE6</accession>
<evidence type="ECO:0000259" key="4">
    <source>
        <dbReference type="PROSITE" id="PS51118"/>
    </source>
</evidence>
<evidence type="ECO:0000256" key="3">
    <source>
        <dbReference type="ARBA" id="ARBA00023163"/>
    </source>
</evidence>
<dbReference type="RefSeq" id="WP_007472700.1">
    <property type="nucleotide sequence ID" value="NZ_KQ130610.1"/>
</dbReference>
<dbReference type="InterPro" id="IPR036390">
    <property type="entry name" value="WH_DNA-bd_sf"/>
</dbReference>
<gene>
    <name evidence="5" type="ORF">X560_0290</name>
</gene>
<dbReference type="AlphaFoldDB" id="A0A0J8GKE6"/>
<keyword evidence="6" id="KW-1185">Reference proteome</keyword>
<dbReference type="InterPro" id="IPR002577">
    <property type="entry name" value="HTH_HxlR"/>
</dbReference>
<protein>
    <recommendedName>
        <fullName evidence="4">HTH hxlR-type domain-containing protein</fullName>
    </recommendedName>
</protein>
<dbReference type="PATRIC" id="fig|1430899.3.peg.293"/>
<dbReference type="PANTHER" id="PTHR33204:SF37">
    <property type="entry name" value="HTH-TYPE TRANSCRIPTIONAL REGULATOR YODB"/>
    <property type="match status" value="1"/>
</dbReference>
<organism evidence="5 6">
    <name type="scientific">Listeria fleischmannii 1991</name>
    <dbReference type="NCBI Taxonomy" id="1430899"/>
    <lineage>
        <taxon>Bacteria</taxon>
        <taxon>Bacillati</taxon>
        <taxon>Bacillota</taxon>
        <taxon>Bacilli</taxon>
        <taxon>Bacillales</taxon>
        <taxon>Listeriaceae</taxon>
        <taxon>Listeria</taxon>
    </lineage>
</organism>
<evidence type="ECO:0000313" key="6">
    <source>
        <dbReference type="Proteomes" id="UP000052258"/>
    </source>
</evidence>
<dbReference type="Pfam" id="PF01638">
    <property type="entry name" value="HxlR"/>
    <property type="match status" value="1"/>
</dbReference>